<dbReference type="PANTHER" id="PTHR34978:SF3">
    <property type="entry name" value="SLR0241 PROTEIN"/>
    <property type="match status" value="1"/>
</dbReference>
<dbReference type="Proteomes" id="UP000536835">
    <property type="component" value="Unassembled WGS sequence"/>
</dbReference>
<gene>
    <name evidence="4" type="ORF">HK107_02855</name>
</gene>
<dbReference type="PANTHER" id="PTHR34978">
    <property type="entry name" value="POSSIBLE SENSOR-TRANSDUCER PROTEIN BLAR"/>
    <property type="match status" value="1"/>
</dbReference>
<feature type="transmembrane region" description="Helical" evidence="2">
    <location>
        <begin position="141"/>
        <end position="163"/>
    </location>
</feature>
<keyword evidence="2" id="KW-1133">Transmembrane helix</keyword>
<feature type="region of interest" description="Disordered" evidence="1">
    <location>
        <begin position="368"/>
        <end position="388"/>
    </location>
</feature>
<dbReference type="InterPro" id="IPR008756">
    <property type="entry name" value="Peptidase_M56"/>
</dbReference>
<feature type="transmembrane region" description="Helical" evidence="2">
    <location>
        <begin position="341"/>
        <end position="360"/>
    </location>
</feature>
<name>A0A7Y3W487_9PROT</name>
<evidence type="ECO:0000256" key="1">
    <source>
        <dbReference type="SAM" id="MobiDB-lite"/>
    </source>
</evidence>
<dbReference type="Gene3D" id="3.30.2010.10">
    <property type="entry name" value="Metalloproteases ('zincins'), catalytic domain"/>
    <property type="match status" value="1"/>
</dbReference>
<dbReference type="CDD" id="cd07341">
    <property type="entry name" value="M56_BlaR1_MecR1_like"/>
    <property type="match status" value="1"/>
</dbReference>
<dbReference type="AlphaFoldDB" id="A0A7Y3W487"/>
<evidence type="ECO:0000256" key="2">
    <source>
        <dbReference type="SAM" id="Phobius"/>
    </source>
</evidence>
<comment type="caution">
    <text evidence="4">The sequence shown here is derived from an EMBL/GenBank/DDBJ whole genome shotgun (WGS) entry which is preliminary data.</text>
</comment>
<proteinExistence type="predicted"/>
<accession>A0A7Y3W487</accession>
<keyword evidence="2" id="KW-0472">Membrane</keyword>
<sequence length="819" mass="90619">MTASETLIHGLETTLWVSFLIILVLALRGPVTARFGSRAAILLWALPALRLVAPVLTRKETVSVDTPLAAPAEEGPVSVASGNWAIQPAPEPLAQPAITAEPVVREAVYTYGPAETVESAPVESASAAIWPLIQSFVTEDMVAALVMSLWFVGVLTALGLCAMRGARWRRTLLAEAKDVPADLSDLAGRMAERAGTSKPFTLVVSGAAAQPQIMGLGKPILALPTDFTERYTASEQEMALLHELTHLKRGDLSVLMASEAAFALQWFNPLSRHARKALRADQEAACDEAVRDLGVNTKDYAALLLKAASNGRPVPAMTLDHSLKERIIRMQIPVSSAMKRYAFILAAGVSAIAVAGFTAGTTTVVEYQDSEDEKVEERSGGKKKASSAEDADADWARFLESLEAGGDGDAQWKAFVEKSGKPTREMKFPAEGKSSEFKRTEAARERDRAAVERVAELRRREAERAVERASRHEKQAEMRLRQKELFAKQKEEHAKAEKLRKESKLLRKIDGNLKSETRQIVVLDEGDAAFELMIDENGKLMNEKEMKRFAKKHGIELDVQIDHNDENTFRFDLDTNGKKVEIRKVEALKGQRFAFANAKTVGNGDVVFDFEDSDGKNVTIDLDGKRSVFYPKADNEGAFYVHRGDKEKVGSRWTSRKVDDRHLILMSDPFADLEMPNVQPPEPPHVEIKAPEIKEKKTDEGTWILIPDEPDMSEFEAAMEKFEARMEVFGEKMEAWGEKMGEIGETVGDLAEECEDHREESDDIRILSAKVDHSGDKVRAVCIPEGAENISSSELRSFLLRAKASPAERNFALKELRKD</sequence>
<evidence type="ECO:0000259" key="3">
    <source>
        <dbReference type="Pfam" id="PF05569"/>
    </source>
</evidence>
<organism evidence="4 5">
    <name type="scientific">Parvularcula mediterranea</name>
    <dbReference type="NCBI Taxonomy" id="2732508"/>
    <lineage>
        <taxon>Bacteria</taxon>
        <taxon>Pseudomonadati</taxon>
        <taxon>Pseudomonadota</taxon>
        <taxon>Alphaproteobacteria</taxon>
        <taxon>Parvularculales</taxon>
        <taxon>Parvularculaceae</taxon>
        <taxon>Parvularcula</taxon>
    </lineage>
</organism>
<dbReference type="EMBL" id="JABFCX010000002">
    <property type="protein sequence ID" value="NNU15264.1"/>
    <property type="molecule type" value="Genomic_DNA"/>
</dbReference>
<evidence type="ECO:0000313" key="5">
    <source>
        <dbReference type="Proteomes" id="UP000536835"/>
    </source>
</evidence>
<keyword evidence="2" id="KW-0812">Transmembrane</keyword>
<feature type="transmembrane region" description="Helical" evidence="2">
    <location>
        <begin position="6"/>
        <end position="27"/>
    </location>
</feature>
<feature type="domain" description="Peptidase M56" evidence="3">
    <location>
        <begin position="12"/>
        <end position="328"/>
    </location>
</feature>
<protein>
    <recommendedName>
        <fullName evidence="3">Peptidase M56 domain-containing protein</fullName>
    </recommendedName>
</protein>
<dbReference type="RefSeq" id="WP_173196611.1">
    <property type="nucleotide sequence ID" value="NZ_JABFCX010000002.1"/>
</dbReference>
<reference evidence="4 5" key="1">
    <citation type="submission" date="2020-05" db="EMBL/GenBank/DDBJ databases">
        <title>Parvularcula mediterraneae sp. nov., isolated from polypropylene straw from shallow seawater of the seashore of Laganas in Zakynthos island, Greece.</title>
        <authorList>
            <person name="Szabo I."/>
            <person name="Al-Omari J."/>
            <person name="Rado J."/>
            <person name="Szerdahelyi G.S."/>
        </authorList>
    </citation>
    <scope>NUCLEOTIDE SEQUENCE [LARGE SCALE GENOMIC DNA]</scope>
    <source>
        <strain evidence="4 5">ZS-1/3</strain>
    </source>
</reference>
<keyword evidence="5" id="KW-1185">Reference proteome</keyword>
<dbReference type="Pfam" id="PF05569">
    <property type="entry name" value="Peptidase_M56"/>
    <property type="match status" value="1"/>
</dbReference>
<dbReference type="InterPro" id="IPR052173">
    <property type="entry name" value="Beta-lactam_resp_regulator"/>
</dbReference>
<evidence type="ECO:0000313" key="4">
    <source>
        <dbReference type="EMBL" id="NNU15264.1"/>
    </source>
</evidence>